<keyword evidence="2" id="KW-1003">Cell membrane</keyword>
<feature type="coiled-coil region" evidence="9">
    <location>
        <begin position="558"/>
        <end position="585"/>
    </location>
</feature>
<dbReference type="EMBL" id="JAGINW010000001">
    <property type="protein sequence ID" value="MBP2325982.1"/>
    <property type="molecule type" value="Genomic_DNA"/>
</dbReference>
<sequence>MIGSAERGLLRQGMRYALALRVVLVALSSLASLVLLSAPNQVVTVGVVLGLNLWNACYVYLRLHRTGRFWPVLLDVAVLCGVCLSQVWTVTSDPRSGGTWVLIAMAITLITYPWLVGGWALAGITVLVVAVHYLGTWLADPGGWLVSEAVVVWTLAEALLSWGLYRFVRRSARAADRAVEREEKLRREAAVATARRADEREYLAALHDTASATLLMVGTGVVPGREGWLAGQAARDLREIGGADAEHTAEVDLLELLHEVAGHTSLRISWNVAKSVRLPAVDAVLLSRGVREALTNIVRHADTDQAEIRLHCGSDQVTVEISDGGKGFDPGQIPDHRYGVTRSLVERMTRAGGSAEIVSSPGMGTTVRMTCPLRRPEADDGDAKMIGTSFQRGLRWGVVVMSLAILLFLDLQRLLSNQATAYRAVWPQYVTWGGLLAVTLVVAVATWRNRPLGRWRWVLLVLVFALSVLGTVSMRPEYLIGPAHWSEGDAGWQVVLLMMDTRVGLFAVVLAAQYLMTFGMAAFAGQAALSVAGVVNATWAVLTYQLAIAMIAAVLRGLAVSSAKVARAEEQLRTAEAVAQQLHQDRKQRYAALAETAVPLLQGLASGELDPAEESVQRSCAVEAARMRRLFAESTAVADPLLHELRACIETAERLGVPVAFAERGTRPKLPAHVRRRLTEPTIAVLAGARGKARVTVTGTEQNVTVSVLAACAPVASIPDGDGVSISTVRNGDRWWIQATWGED</sequence>
<evidence type="ECO:0000313" key="12">
    <source>
        <dbReference type="EMBL" id="MBP2325982.1"/>
    </source>
</evidence>
<feature type="transmembrane region" description="Helical" evidence="10">
    <location>
        <begin position="429"/>
        <end position="448"/>
    </location>
</feature>
<dbReference type="InterPro" id="IPR050482">
    <property type="entry name" value="Sensor_HK_TwoCompSys"/>
</dbReference>
<dbReference type="InterPro" id="IPR003594">
    <property type="entry name" value="HATPase_dom"/>
</dbReference>
<dbReference type="PANTHER" id="PTHR24421:SF37">
    <property type="entry name" value="SENSOR HISTIDINE KINASE NARS"/>
    <property type="match status" value="1"/>
</dbReference>
<evidence type="ECO:0000256" key="5">
    <source>
        <dbReference type="ARBA" id="ARBA00022777"/>
    </source>
</evidence>
<feature type="transmembrane region" description="Helical" evidence="10">
    <location>
        <begin position="16"/>
        <end position="36"/>
    </location>
</feature>
<feature type="domain" description="Histidine kinase/HSP90-like ATPase" evidence="11">
    <location>
        <begin position="281"/>
        <end position="375"/>
    </location>
</feature>
<evidence type="ECO:0000256" key="1">
    <source>
        <dbReference type="ARBA" id="ARBA00004651"/>
    </source>
</evidence>
<comment type="caution">
    <text evidence="12">The sequence shown here is derived from an EMBL/GenBank/DDBJ whole genome shotgun (WGS) entry which is preliminary data.</text>
</comment>
<reference evidence="12 13" key="1">
    <citation type="submission" date="2021-03" db="EMBL/GenBank/DDBJ databases">
        <title>Sequencing the genomes of 1000 actinobacteria strains.</title>
        <authorList>
            <person name="Klenk H.-P."/>
        </authorList>
    </citation>
    <scope>NUCLEOTIDE SEQUENCE [LARGE SCALE GENOMIC DNA]</scope>
    <source>
        <strain evidence="12 13">DSM 46670</strain>
    </source>
</reference>
<feature type="transmembrane region" description="Helical" evidence="10">
    <location>
        <begin position="455"/>
        <end position="474"/>
    </location>
</feature>
<dbReference type="Pfam" id="PF02518">
    <property type="entry name" value="HATPase_c"/>
    <property type="match status" value="1"/>
</dbReference>
<dbReference type="GO" id="GO:0016301">
    <property type="term" value="F:kinase activity"/>
    <property type="evidence" value="ECO:0007669"/>
    <property type="project" value="UniProtKB-KW"/>
</dbReference>
<keyword evidence="8 10" id="KW-0472">Membrane</keyword>
<keyword evidence="3" id="KW-0808">Transferase</keyword>
<keyword evidence="13" id="KW-1185">Reference proteome</keyword>
<dbReference type="Gene3D" id="3.30.565.10">
    <property type="entry name" value="Histidine kinase-like ATPase, C-terminal domain"/>
    <property type="match status" value="1"/>
</dbReference>
<evidence type="ECO:0000259" key="11">
    <source>
        <dbReference type="SMART" id="SM00387"/>
    </source>
</evidence>
<evidence type="ECO:0000313" key="13">
    <source>
        <dbReference type="Proteomes" id="UP001519332"/>
    </source>
</evidence>
<evidence type="ECO:0000256" key="2">
    <source>
        <dbReference type="ARBA" id="ARBA00022475"/>
    </source>
</evidence>
<keyword evidence="6 10" id="KW-1133">Transmembrane helix</keyword>
<comment type="subcellular location">
    <subcellularLocation>
        <location evidence="1">Cell membrane</location>
        <topology evidence="1">Multi-pass membrane protein</topology>
    </subcellularLocation>
</comment>
<feature type="transmembrane region" description="Helical" evidence="10">
    <location>
        <begin position="42"/>
        <end position="61"/>
    </location>
</feature>
<protein>
    <submittedName>
        <fullName evidence="12">Signal transduction histidine kinase</fullName>
    </submittedName>
</protein>
<dbReference type="CDD" id="cd16917">
    <property type="entry name" value="HATPase_UhpB-NarQ-NarX-like"/>
    <property type="match status" value="1"/>
</dbReference>
<feature type="transmembrane region" description="Helical" evidence="10">
    <location>
        <begin position="494"/>
        <end position="515"/>
    </location>
</feature>
<dbReference type="PANTHER" id="PTHR24421">
    <property type="entry name" value="NITRATE/NITRITE SENSOR PROTEIN NARX-RELATED"/>
    <property type="match status" value="1"/>
</dbReference>
<dbReference type="Proteomes" id="UP001519332">
    <property type="component" value="Unassembled WGS sequence"/>
</dbReference>
<dbReference type="SUPFAM" id="SSF55874">
    <property type="entry name" value="ATPase domain of HSP90 chaperone/DNA topoisomerase II/histidine kinase"/>
    <property type="match status" value="1"/>
</dbReference>
<organism evidence="12 13">
    <name type="scientific">Kibdelosporangium banguiense</name>
    <dbReference type="NCBI Taxonomy" id="1365924"/>
    <lineage>
        <taxon>Bacteria</taxon>
        <taxon>Bacillati</taxon>
        <taxon>Actinomycetota</taxon>
        <taxon>Actinomycetes</taxon>
        <taxon>Pseudonocardiales</taxon>
        <taxon>Pseudonocardiaceae</taxon>
        <taxon>Kibdelosporangium</taxon>
    </lineage>
</organism>
<evidence type="ECO:0000256" key="4">
    <source>
        <dbReference type="ARBA" id="ARBA00022692"/>
    </source>
</evidence>
<keyword evidence="4 10" id="KW-0812">Transmembrane</keyword>
<feature type="transmembrane region" description="Helical" evidence="10">
    <location>
        <begin position="144"/>
        <end position="165"/>
    </location>
</feature>
<dbReference type="SMART" id="SM00387">
    <property type="entry name" value="HATPase_c"/>
    <property type="match status" value="1"/>
</dbReference>
<dbReference type="RefSeq" id="WP_209643105.1">
    <property type="nucleotide sequence ID" value="NZ_JAGINW010000001.1"/>
</dbReference>
<dbReference type="InterPro" id="IPR036890">
    <property type="entry name" value="HATPase_C_sf"/>
</dbReference>
<feature type="transmembrane region" description="Helical" evidence="10">
    <location>
        <begin position="120"/>
        <end position="138"/>
    </location>
</feature>
<evidence type="ECO:0000256" key="3">
    <source>
        <dbReference type="ARBA" id="ARBA00022679"/>
    </source>
</evidence>
<feature type="transmembrane region" description="Helical" evidence="10">
    <location>
        <begin position="97"/>
        <end position="115"/>
    </location>
</feature>
<gene>
    <name evidence="12" type="ORF">JOF56_006367</name>
</gene>
<evidence type="ECO:0000256" key="9">
    <source>
        <dbReference type="SAM" id="Coils"/>
    </source>
</evidence>
<feature type="transmembrane region" description="Helical" evidence="10">
    <location>
        <begin position="393"/>
        <end position="409"/>
    </location>
</feature>
<evidence type="ECO:0000256" key="6">
    <source>
        <dbReference type="ARBA" id="ARBA00022989"/>
    </source>
</evidence>
<evidence type="ECO:0000256" key="7">
    <source>
        <dbReference type="ARBA" id="ARBA00023012"/>
    </source>
</evidence>
<accession>A0ABS4TNJ6</accession>
<keyword evidence="7" id="KW-0902">Two-component regulatory system</keyword>
<name>A0ABS4TNJ6_9PSEU</name>
<keyword evidence="5 12" id="KW-0418">Kinase</keyword>
<evidence type="ECO:0000256" key="10">
    <source>
        <dbReference type="SAM" id="Phobius"/>
    </source>
</evidence>
<keyword evidence="9" id="KW-0175">Coiled coil</keyword>
<evidence type="ECO:0000256" key="8">
    <source>
        <dbReference type="ARBA" id="ARBA00023136"/>
    </source>
</evidence>
<feature type="transmembrane region" description="Helical" evidence="10">
    <location>
        <begin position="527"/>
        <end position="555"/>
    </location>
</feature>
<feature type="transmembrane region" description="Helical" evidence="10">
    <location>
        <begin position="73"/>
        <end position="91"/>
    </location>
</feature>
<proteinExistence type="predicted"/>